<keyword evidence="3" id="KW-0547">Nucleotide-binding</keyword>
<dbReference type="PROSITE" id="PS50893">
    <property type="entry name" value="ABC_TRANSPORTER_2"/>
    <property type="match status" value="1"/>
</dbReference>
<dbReference type="SMART" id="SM00382">
    <property type="entry name" value="AAA"/>
    <property type="match status" value="1"/>
</dbReference>
<dbReference type="PANTHER" id="PTHR24221">
    <property type="entry name" value="ATP-BINDING CASSETTE SUB-FAMILY B"/>
    <property type="match status" value="1"/>
</dbReference>
<evidence type="ECO:0000313" key="10">
    <source>
        <dbReference type="EMBL" id="AHA96827.1"/>
    </source>
</evidence>
<dbReference type="Pfam" id="PF00005">
    <property type="entry name" value="ABC_tran"/>
    <property type="match status" value="1"/>
</dbReference>
<dbReference type="AlphaFoldDB" id="A0A7D9N4Y4"/>
<dbReference type="InterPro" id="IPR027417">
    <property type="entry name" value="P-loop_NTPase"/>
</dbReference>
<dbReference type="PROSITE" id="PS50929">
    <property type="entry name" value="ABC_TM1F"/>
    <property type="match status" value="1"/>
</dbReference>
<proteinExistence type="predicted"/>
<evidence type="ECO:0000259" key="8">
    <source>
        <dbReference type="PROSITE" id="PS50893"/>
    </source>
</evidence>
<evidence type="ECO:0000313" key="11">
    <source>
        <dbReference type="Proteomes" id="UP000018522"/>
    </source>
</evidence>
<accession>A0A7D9N4Y4</accession>
<gene>
    <name evidence="10" type="ORF">T285_01745</name>
</gene>
<name>A0A7D9N4Y4_LACJH</name>
<evidence type="ECO:0000256" key="4">
    <source>
        <dbReference type="ARBA" id="ARBA00022840"/>
    </source>
</evidence>
<dbReference type="PROSITE" id="PS00675">
    <property type="entry name" value="SIGMA54_INTERACT_1"/>
    <property type="match status" value="1"/>
</dbReference>
<keyword evidence="4" id="KW-0067">ATP-binding</keyword>
<dbReference type="GO" id="GO:0034040">
    <property type="term" value="F:ATPase-coupled lipid transmembrane transporter activity"/>
    <property type="evidence" value="ECO:0007669"/>
    <property type="project" value="TreeGrafter"/>
</dbReference>
<keyword evidence="6 7" id="KW-0472">Membrane</keyword>
<dbReference type="InterPro" id="IPR003593">
    <property type="entry name" value="AAA+_ATPase"/>
</dbReference>
<dbReference type="InterPro" id="IPR039421">
    <property type="entry name" value="Type_1_exporter"/>
</dbReference>
<dbReference type="Gene3D" id="3.40.50.300">
    <property type="entry name" value="P-loop containing nucleotide triphosphate hydrolases"/>
    <property type="match status" value="1"/>
</dbReference>
<feature type="transmembrane region" description="Helical" evidence="7">
    <location>
        <begin position="14"/>
        <end position="38"/>
    </location>
</feature>
<dbReference type="Proteomes" id="UP000018522">
    <property type="component" value="Chromosome"/>
</dbReference>
<comment type="subcellular location">
    <subcellularLocation>
        <location evidence="1">Cell membrane</location>
        <topology evidence="1">Multi-pass membrane protein</topology>
    </subcellularLocation>
</comment>
<dbReference type="InterPro" id="IPR036640">
    <property type="entry name" value="ABC1_TM_sf"/>
</dbReference>
<dbReference type="GO" id="GO:0005524">
    <property type="term" value="F:ATP binding"/>
    <property type="evidence" value="ECO:0007669"/>
    <property type="project" value="UniProtKB-KW"/>
</dbReference>
<dbReference type="EMBL" id="CP006811">
    <property type="protein sequence ID" value="AHA96827.1"/>
    <property type="molecule type" value="Genomic_DNA"/>
</dbReference>
<dbReference type="InterPro" id="IPR003439">
    <property type="entry name" value="ABC_transporter-like_ATP-bd"/>
</dbReference>
<feature type="transmembrane region" description="Helical" evidence="7">
    <location>
        <begin position="130"/>
        <end position="163"/>
    </location>
</feature>
<evidence type="ECO:0000259" key="9">
    <source>
        <dbReference type="PROSITE" id="PS50929"/>
    </source>
</evidence>
<evidence type="ECO:0000256" key="1">
    <source>
        <dbReference type="ARBA" id="ARBA00004651"/>
    </source>
</evidence>
<dbReference type="GO" id="GO:0005886">
    <property type="term" value="C:plasma membrane"/>
    <property type="evidence" value="ECO:0007669"/>
    <property type="project" value="UniProtKB-SubCell"/>
</dbReference>
<protein>
    <submittedName>
        <fullName evidence="10">ABC transporter</fullName>
    </submittedName>
</protein>
<feature type="transmembrane region" description="Helical" evidence="7">
    <location>
        <begin position="50"/>
        <end position="71"/>
    </location>
</feature>
<evidence type="ECO:0000256" key="7">
    <source>
        <dbReference type="SAM" id="Phobius"/>
    </source>
</evidence>
<dbReference type="Pfam" id="PF00664">
    <property type="entry name" value="ABC_membrane"/>
    <property type="match status" value="1"/>
</dbReference>
<reference evidence="10 11" key="1">
    <citation type="journal article" date="2014" name="Genome Announc.">
        <title>Complete Genome Sequences of Lactobacillus johnsonii Strain N6.2 and Lactobacillus reuteri Strain TD1.</title>
        <authorList>
            <person name="Leonard M.T."/>
            <person name="Valladares R.B."/>
            <person name="Ardissone A."/>
            <person name="Gonzalez C.F."/>
            <person name="Lorca G.L."/>
            <person name="Triplett E.W."/>
        </authorList>
    </citation>
    <scope>NUCLEOTIDE SEQUENCE [LARGE SCALE GENOMIC DNA]</scope>
    <source>
        <strain evidence="10 11">N6.2</strain>
    </source>
</reference>
<dbReference type="SUPFAM" id="SSF90123">
    <property type="entry name" value="ABC transporter transmembrane region"/>
    <property type="match status" value="1"/>
</dbReference>
<dbReference type="InterPro" id="IPR011527">
    <property type="entry name" value="ABC1_TM_dom"/>
</dbReference>
<organism evidence="10 11">
    <name type="scientific">Lactobacillus johnsonii N6.2</name>
    <dbReference type="NCBI Taxonomy" id="1408186"/>
    <lineage>
        <taxon>Bacteria</taxon>
        <taxon>Bacillati</taxon>
        <taxon>Bacillota</taxon>
        <taxon>Bacilli</taxon>
        <taxon>Lactobacillales</taxon>
        <taxon>Lactobacillaceae</taxon>
        <taxon>Lactobacillus</taxon>
    </lineage>
</organism>
<dbReference type="InterPro" id="IPR025662">
    <property type="entry name" value="Sigma_54_int_dom_ATP-bd_1"/>
</dbReference>
<evidence type="ECO:0000256" key="2">
    <source>
        <dbReference type="ARBA" id="ARBA00022692"/>
    </source>
</evidence>
<dbReference type="Gene3D" id="1.20.1560.10">
    <property type="entry name" value="ABC transporter type 1, transmembrane domain"/>
    <property type="match status" value="1"/>
</dbReference>
<sequence>MSFRGFINTNKTRFFWITILSILSGMSGILAGYIQMYWLTYIKEKNWNEVIVTTSLMALCWFFAQSVIYFVQYLNNVQEEEYFKKLRDEIAEHYFKDQKFHEVAAFQNRLTNDFNIVKNNFFEWYVTVPFYGSMLITSLIALLTIHWSIFALSLVVDTVSYFLPKLISKKIEKATINVSDKNKEYLAILSKWFSGLSELKRYFAGNKLLEVQSKASRRLEKANINQTIQEQILSILNGFSALVSTILLLGFTGVLVEQKLVIFGAILSVQNFADNVAFGMQETIEGLTMMRSSKPLMNKISEDTALLESNNKEEASIPSVIKTNSLSLKFPNGEMLKYPDINIKEGEKILLTGDSGSGKTTLFKLLLGIIKPSYGTIEFEDQDGNTVTPDMSKIGYIPQEPNLFPGTIKQNITMFNSQLDNRVNLAIRDVNLDDDMKKFKDGVNSPLNLDKLNISGGQRQKIVMARAQIHDSKIILIDEGTSAIDQQATFKILKKLLQTEATIVFIAHNFNENMRNLFDREIRL</sequence>
<feature type="transmembrane region" description="Helical" evidence="7">
    <location>
        <begin position="235"/>
        <end position="256"/>
    </location>
</feature>
<evidence type="ECO:0000256" key="5">
    <source>
        <dbReference type="ARBA" id="ARBA00022989"/>
    </source>
</evidence>
<keyword evidence="5 7" id="KW-1133">Transmembrane helix</keyword>
<feature type="domain" description="ABC transmembrane type-1" evidence="9">
    <location>
        <begin position="15"/>
        <end position="292"/>
    </location>
</feature>
<dbReference type="GO" id="GO:0016887">
    <property type="term" value="F:ATP hydrolysis activity"/>
    <property type="evidence" value="ECO:0007669"/>
    <property type="project" value="InterPro"/>
</dbReference>
<feature type="domain" description="ABC transporter" evidence="8">
    <location>
        <begin position="321"/>
        <end position="522"/>
    </location>
</feature>
<keyword evidence="2 7" id="KW-0812">Transmembrane</keyword>
<evidence type="ECO:0000256" key="3">
    <source>
        <dbReference type="ARBA" id="ARBA00022741"/>
    </source>
</evidence>
<dbReference type="SUPFAM" id="SSF52540">
    <property type="entry name" value="P-loop containing nucleoside triphosphate hydrolases"/>
    <property type="match status" value="1"/>
</dbReference>
<dbReference type="PANTHER" id="PTHR24221:SF654">
    <property type="entry name" value="ATP-BINDING CASSETTE SUB-FAMILY B MEMBER 6"/>
    <property type="match status" value="1"/>
</dbReference>
<dbReference type="RefSeq" id="WP_023599216.1">
    <property type="nucleotide sequence ID" value="NC_022909.1"/>
</dbReference>
<dbReference type="GO" id="GO:0140359">
    <property type="term" value="F:ABC-type transporter activity"/>
    <property type="evidence" value="ECO:0007669"/>
    <property type="project" value="InterPro"/>
</dbReference>
<dbReference type="KEGG" id="ljn:T285_01745"/>
<evidence type="ECO:0000256" key="6">
    <source>
        <dbReference type="ARBA" id="ARBA00023136"/>
    </source>
</evidence>